<dbReference type="InterPro" id="IPR035986">
    <property type="entry name" value="PKD_dom_sf"/>
</dbReference>
<dbReference type="InterPro" id="IPR006530">
    <property type="entry name" value="YD"/>
</dbReference>
<feature type="compositionally biased region" description="Low complexity" evidence="1">
    <location>
        <begin position="379"/>
        <end position="395"/>
    </location>
</feature>
<dbReference type="NCBIfam" id="TIGR01643">
    <property type="entry name" value="YD_repeat_2x"/>
    <property type="match status" value="1"/>
</dbReference>
<dbReference type="GO" id="GO:0001764">
    <property type="term" value="P:neuron migration"/>
    <property type="evidence" value="ECO:0007669"/>
    <property type="project" value="TreeGrafter"/>
</dbReference>
<dbReference type="AlphaFoldDB" id="A0A0F9FBP0"/>
<dbReference type="PROSITE" id="PS50093">
    <property type="entry name" value="PKD"/>
    <property type="match status" value="2"/>
</dbReference>
<dbReference type="InterPro" id="IPR022409">
    <property type="entry name" value="PKD/Chitinase_dom"/>
</dbReference>
<dbReference type="GO" id="GO:0031410">
    <property type="term" value="C:cytoplasmic vesicle"/>
    <property type="evidence" value="ECO:0007669"/>
    <property type="project" value="TreeGrafter"/>
</dbReference>
<dbReference type="PANTHER" id="PTHR46182">
    <property type="entry name" value="FI19480P1"/>
    <property type="match status" value="1"/>
</dbReference>
<dbReference type="InterPro" id="IPR029865">
    <property type="entry name" value="KIAA0319-like"/>
</dbReference>
<feature type="region of interest" description="Disordered" evidence="1">
    <location>
        <begin position="102"/>
        <end position="152"/>
    </location>
</feature>
<dbReference type="Pfam" id="PF18911">
    <property type="entry name" value="PKD_4"/>
    <property type="match status" value="2"/>
</dbReference>
<feature type="domain" description="PKD" evidence="2">
    <location>
        <begin position="27"/>
        <end position="114"/>
    </location>
</feature>
<evidence type="ECO:0000313" key="3">
    <source>
        <dbReference type="EMBL" id="KKL75901.1"/>
    </source>
</evidence>
<feature type="non-terminal residue" evidence="3">
    <location>
        <position position="709"/>
    </location>
</feature>
<dbReference type="SMART" id="SM00089">
    <property type="entry name" value="PKD"/>
    <property type="match status" value="2"/>
</dbReference>
<gene>
    <name evidence="3" type="ORF">LCGC14_2050260</name>
</gene>
<dbReference type="Pfam" id="PF17957">
    <property type="entry name" value="Big_7"/>
    <property type="match status" value="2"/>
</dbReference>
<dbReference type="CDD" id="cd00146">
    <property type="entry name" value="PKD"/>
    <property type="match status" value="1"/>
</dbReference>
<feature type="compositionally biased region" description="Low complexity" evidence="1">
    <location>
        <begin position="117"/>
        <end position="126"/>
    </location>
</feature>
<proteinExistence type="predicted"/>
<dbReference type="Gene3D" id="2.180.10.10">
    <property type="entry name" value="RHS repeat-associated core"/>
    <property type="match status" value="1"/>
</dbReference>
<dbReference type="Pfam" id="PF22148">
    <property type="entry name" value="Fervidolysin_NPro-like"/>
    <property type="match status" value="1"/>
</dbReference>
<reference evidence="3" key="1">
    <citation type="journal article" date="2015" name="Nature">
        <title>Complex archaea that bridge the gap between prokaryotes and eukaryotes.</title>
        <authorList>
            <person name="Spang A."/>
            <person name="Saw J.H."/>
            <person name="Jorgensen S.L."/>
            <person name="Zaremba-Niedzwiedzka K."/>
            <person name="Martijn J."/>
            <person name="Lind A.E."/>
            <person name="van Eijk R."/>
            <person name="Schleper C."/>
            <person name="Guy L."/>
            <person name="Ettema T.J."/>
        </authorList>
    </citation>
    <scope>NUCLEOTIDE SEQUENCE</scope>
</reference>
<dbReference type="InterPro" id="IPR054399">
    <property type="entry name" value="Fervidolysin-like_N_prodom"/>
</dbReference>
<comment type="caution">
    <text evidence="3">The sequence shown here is derived from an EMBL/GenBank/DDBJ whole genome shotgun (WGS) entry which is preliminary data.</text>
</comment>
<name>A0A0F9FBP0_9ZZZZ</name>
<feature type="non-terminal residue" evidence="3">
    <location>
        <position position="1"/>
    </location>
</feature>
<feature type="region of interest" description="Disordered" evidence="1">
    <location>
        <begin position="379"/>
        <end position="400"/>
    </location>
</feature>
<dbReference type="InterPro" id="IPR000601">
    <property type="entry name" value="PKD_dom"/>
</dbReference>
<accession>A0A0F9FBP0</accession>
<dbReference type="Pfam" id="PF05593">
    <property type="entry name" value="RHS_repeat"/>
    <property type="match status" value="1"/>
</dbReference>
<evidence type="ECO:0000256" key="1">
    <source>
        <dbReference type="SAM" id="MobiDB-lite"/>
    </source>
</evidence>
<evidence type="ECO:0000259" key="2">
    <source>
        <dbReference type="PROSITE" id="PS50093"/>
    </source>
</evidence>
<dbReference type="SUPFAM" id="SSF49299">
    <property type="entry name" value="PKD domain"/>
    <property type="match status" value="2"/>
</dbReference>
<dbReference type="GO" id="GO:0016020">
    <property type="term" value="C:membrane"/>
    <property type="evidence" value="ECO:0007669"/>
    <property type="project" value="TreeGrafter"/>
</dbReference>
<dbReference type="PANTHER" id="PTHR46182:SF2">
    <property type="entry name" value="FI19480P1"/>
    <property type="match status" value="1"/>
</dbReference>
<protein>
    <recommendedName>
        <fullName evidence="2">PKD domain-containing protein</fullName>
    </recommendedName>
</protein>
<dbReference type="SUPFAM" id="SSF81296">
    <property type="entry name" value="E set domains"/>
    <property type="match status" value="1"/>
</dbReference>
<dbReference type="InterPro" id="IPR031325">
    <property type="entry name" value="RHS_repeat"/>
</dbReference>
<organism evidence="3">
    <name type="scientific">marine sediment metagenome</name>
    <dbReference type="NCBI Taxonomy" id="412755"/>
    <lineage>
        <taxon>unclassified sequences</taxon>
        <taxon>metagenomes</taxon>
        <taxon>ecological metagenomes</taxon>
    </lineage>
</organism>
<dbReference type="InterPro" id="IPR013783">
    <property type="entry name" value="Ig-like_fold"/>
</dbReference>
<sequence length="709" mass="74593">TITFTVDNTAPSVSITSITQEPLPNDPPVANAGGPFSGTAGKTITFDGSLSTDDGTILFYLWNFGDGDAGAGKQLKHTYELAGTYTITLKVTDDRGVTDIDSTTADISAPKGGGKKSSGSTTTTSSSEEKVTSSGKGGGDKKSSNNPPVANAGGPYSAYVDELITFDGSASTDSDGPIASFEWDFGDGGINIRPEYVEGELIVIFKEGTTDTQMNDTISKYNTSIISFSPIILSYHLSIDDGSSVLDKVDQFLTEEVVQNAHPNYLMSTNPPASEPYTNYYYSSAGTYVVTLTVTDNKGATSVAYTTAEITERPFSGNIIIDASATDASNIERVELYVDSSLRLTQINAPYSFIYNTAELADGTHTIEVRAYDELGNSSSTTQSINTNNSITTNNYDTTDPSAFSIDNPTSGWTTENQPTITWSTSAGASFYELYLDGVMIASNIVSTSFATLSALANGIHSTFVIAYDSAFNSAQTPTIYFGVDTTTPEVSITSPANNGSSGLGDIVTIQGRAGSLYSPVGAVNVSVDGGINWNSANGIDTWSYSFTPTQDQTYSLVVLAINAANTSSLTDTSSLVVDGTMPAVSISTSGGYTLQTQILATKTYENDKAGNTTKTHNDPLGINQTTTSTYDNMGKVLTVTDPVGNTASSTYDDLGQLVSVTDPNGNATADPNDGTTTFTYDGTGKKKTQTDALLNTTYFNYDTSGALI</sequence>
<dbReference type="EMBL" id="LAZR01024218">
    <property type="protein sequence ID" value="KKL75901.1"/>
    <property type="molecule type" value="Genomic_DNA"/>
</dbReference>
<feature type="domain" description="PKD" evidence="2">
    <location>
        <begin position="147"/>
        <end position="311"/>
    </location>
</feature>
<dbReference type="InterPro" id="IPR014756">
    <property type="entry name" value="Ig_E-set"/>
</dbReference>
<dbReference type="Gene3D" id="2.60.40.10">
    <property type="entry name" value="Immunoglobulins"/>
    <property type="match status" value="3"/>
</dbReference>